<name>A0A1E2UPP6_9GAMM</name>
<dbReference type="Pfam" id="PF25967">
    <property type="entry name" value="RND-MFP_C"/>
    <property type="match status" value="1"/>
</dbReference>
<dbReference type="GO" id="GO:0015562">
    <property type="term" value="F:efflux transmembrane transporter activity"/>
    <property type="evidence" value="ECO:0007669"/>
    <property type="project" value="TreeGrafter"/>
</dbReference>
<dbReference type="PANTHER" id="PTHR30469">
    <property type="entry name" value="MULTIDRUG RESISTANCE PROTEIN MDTA"/>
    <property type="match status" value="1"/>
</dbReference>
<dbReference type="NCBIfam" id="TIGR01730">
    <property type="entry name" value="RND_mfp"/>
    <property type="match status" value="1"/>
</dbReference>
<evidence type="ECO:0000313" key="5">
    <source>
        <dbReference type="Proteomes" id="UP000094849"/>
    </source>
</evidence>
<dbReference type="PROSITE" id="PS51257">
    <property type="entry name" value="PROKAR_LIPOPROTEIN"/>
    <property type="match status" value="1"/>
</dbReference>
<keyword evidence="5" id="KW-1185">Reference proteome</keyword>
<dbReference type="Gene3D" id="2.40.50.100">
    <property type="match status" value="1"/>
</dbReference>
<comment type="similarity">
    <text evidence="1">Belongs to the membrane fusion protein (MFP) (TC 8.A.1) family.</text>
</comment>
<evidence type="ECO:0000256" key="2">
    <source>
        <dbReference type="SAM" id="Coils"/>
    </source>
</evidence>
<dbReference type="Gene3D" id="1.10.287.470">
    <property type="entry name" value="Helix hairpin bin"/>
    <property type="match status" value="1"/>
</dbReference>
<dbReference type="AlphaFoldDB" id="A0A1E2UPP6"/>
<dbReference type="STRING" id="1818881.A3196_08150"/>
<protein>
    <submittedName>
        <fullName evidence="4">Efflux transporter periplasmic adaptor subunit</fullName>
    </submittedName>
</protein>
<evidence type="ECO:0000256" key="1">
    <source>
        <dbReference type="ARBA" id="ARBA00009477"/>
    </source>
</evidence>
<evidence type="ECO:0000313" key="4">
    <source>
        <dbReference type="EMBL" id="ODB96728.1"/>
    </source>
</evidence>
<keyword evidence="2" id="KW-0175">Coiled coil</keyword>
<dbReference type="Gene3D" id="2.40.420.20">
    <property type="match status" value="1"/>
</dbReference>
<accession>A0A1E2UPP6</accession>
<organism evidence="4 5">
    <name type="scientific">Candidatus Thiodiazotropha endoloripes</name>
    <dbReference type="NCBI Taxonomy" id="1818881"/>
    <lineage>
        <taxon>Bacteria</taxon>
        <taxon>Pseudomonadati</taxon>
        <taxon>Pseudomonadota</taxon>
        <taxon>Gammaproteobacteria</taxon>
        <taxon>Chromatiales</taxon>
        <taxon>Sedimenticolaceae</taxon>
        <taxon>Candidatus Thiodiazotropha</taxon>
    </lineage>
</organism>
<dbReference type="InterPro" id="IPR006143">
    <property type="entry name" value="RND_pump_MFP"/>
</dbReference>
<comment type="caution">
    <text evidence="4">The sequence shown here is derived from an EMBL/GenBank/DDBJ whole genome shotgun (WGS) entry which is preliminary data.</text>
</comment>
<gene>
    <name evidence="4" type="ORF">A3196_08150</name>
</gene>
<proteinExistence type="inferred from homology"/>
<dbReference type="RefSeq" id="WP_069019331.1">
    <property type="nucleotide sequence ID" value="NZ_LVJY01000003.1"/>
</dbReference>
<dbReference type="Gene3D" id="2.40.30.170">
    <property type="match status" value="1"/>
</dbReference>
<evidence type="ECO:0000259" key="3">
    <source>
        <dbReference type="Pfam" id="PF25967"/>
    </source>
</evidence>
<dbReference type="InterPro" id="IPR058627">
    <property type="entry name" value="MdtA-like_C"/>
</dbReference>
<dbReference type="EMBL" id="LVJZ01000003">
    <property type="protein sequence ID" value="ODB96728.1"/>
    <property type="molecule type" value="Genomic_DNA"/>
</dbReference>
<sequence>MLPPSIRLISVLFLGLLLTACSQQKPAGKPVSEKANKNRSHLVAIEQLSLKSLGLSHQRNGTLKARQSVRIFSQEEGRITVLPHYEGDRVEQGEALVRLEDDLLKAELAKAAATSRQMQTNLQRLEKLAKRNAVSDDELARARTDLNVAEAEQRLLQTRLGYTRITAPFSSVVSQRLAEPGDVVPRHTHLMTLIDPESLVTRILVSDLLLPQLELNDQVSVRIDGLGSDAYPGKIVRIHPELDENTRMGIVEVVLEPVPPGARPGQFCRVTINSANQPRLTIPFNALQRDAKGEYVYLLEPDQTTSRREVTTGLRIADRLEILTGLKPGEQIVTRGFLGLKTGIKVDPVNN</sequence>
<dbReference type="PANTHER" id="PTHR30469:SF15">
    <property type="entry name" value="HLYD FAMILY OF SECRETION PROTEINS"/>
    <property type="match status" value="1"/>
</dbReference>
<reference evidence="4 5" key="1">
    <citation type="submission" date="2016-03" db="EMBL/GenBank/DDBJ databases">
        <title>Chemosynthetic sulphur-oxidizing symbionts of marine invertebrate animals are capable of nitrogen fixation.</title>
        <authorList>
            <person name="Petersen J.M."/>
            <person name="Kemper A."/>
            <person name="Gruber-Vodicka H."/>
            <person name="Cardini U."/>
            <person name="Geest Mvander."/>
            <person name="Kleiner M."/>
            <person name="Bulgheresi S."/>
            <person name="Fussmann M."/>
            <person name="Herbold C."/>
            <person name="Seah B.K.B."/>
            <person name="Antony C.Paul."/>
            <person name="Liu D."/>
            <person name="Belitz A."/>
            <person name="Weber M."/>
        </authorList>
    </citation>
    <scope>NUCLEOTIDE SEQUENCE [LARGE SCALE GENOMIC DNA]</scope>
    <source>
        <strain evidence="4">G_D</strain>
    </source>
</reference>
<feature type="domain" description="Multidrug resistance protein MdtA-like C-terminal permuted SH3" evidence="3">
    <location>
        <begin position="280"/>
        <end position="336"/>
    </location>
</feature>
<dbReference type="SUPFAM" id="SSF111369">
    <property type="entry name" value="HlyD-like secretion proteins"/>
    <property type="match status" value="1"/>
</dbReference>
<feature type="coiled-coil region" evidence="2">
    <location>
        <begin position="96"/>
        <end position="159"/>
    </location>
</feature>
<dbReference type="Proteomes" id="UP000094849">
    <property type="component" value="Unassembled WGS sequence"/>
</dbReference>
<dbReference type="GO" id="GO:1990281">
    <property type="term" value="C:efflux pump complex"/>
    <property type="evidence" value="ECO:0007669"/>
    <property type="project" value="TreeGrafter"/>
</dbReference>